<gene>
    <name evidence="5" type="ORF">A7J57_00295</name>
</gene>
<proteinExistence type="inferred from homology"/>
<dbReference type="SUPFAM" id="SSF51658">
    <property type="entry name" value="Xylose isomerase-like"/>
    <property type="match status" value="1"/>
</dbReference>
<feature type="active site" description="Proton donor/acceptor" evidence="3">
    <location>
        <position position="240"/>
    </location>
</feature>
<evidence type="ECO:0000313" key="6">
    <source>
        <dbReference type="Proteomes" id="UP000077098"/>
    </source>
</evidence>
<dbReference type="NCBIfam" id="TIGR03234">
    <property type="entry name" value="OH-pyruv-isom"/>
    <property type="match status" value="1"/>
</dbReference>
<protein>
    <submittedName>
        <fullName evidence="5">Hydroxypyruvate isomerase</fullName>
    </submittedName>
</protein>
<feature type="domain" description="Xylose isomerase-like TIM barrel" evidence="4">
    <location>
        <begin position="21"/>
        <end position="256"/>
    </location>
</feature>
<dbReference type="InterPro" id="IPR026040">
    <property type="entry name" value="HyI-like"/>
</dbReference>
<dbReference type="FunFam" id="3.20.20.150:FF:000007">
    <property type="entry name" value="Hydroxypyruvate isomerase"/>
    <property type="match status" value="1"/>
</dbReference>
<dbReference type="PANTHER" id="PTHR43489:SF13">
    <property type="entry name" value="HYDROXYPYRUVATE ISOMERASE"/>
    <property type="match status" value="1"/>
</dbReference>
<dbReference type="AlphaFoldDB" id="A0A176XIR5"/>
<keyword evidence="1 2" id="KW-0413">Isomerase</keyword>
<dbReference type="InterPro" id="IPR013022">
    <property type="entry name" value="Xyl_isomerase-like_TIM-brl"/>
</dbReference>
<dbReference type="PANTHER" id="PTHR43489">
    <property type="entry name" value="ISOMERASE"/>
    <property type="match status" value="1"/>
</dbReference>
<keyword evidence="5" id="KW-0670">Pyruvate</keyword>
<evidence type="ECO:0000256" key="3">
    <source>
        <dbReference type="PIRSR" id="PIRSR006241-50"/>
    </source>
</evidence>
<evidence type="ECO:0000256" key="1">
    <source>
        <dbReference type="ARBA" id="ARBA00023235"/>
    </source>
</evidence>
<comment type="similarity">
    <text evidence="2">Belongs to the hyi family.</text>
</comment>
<dbReference type="InterPro" id="IPR017643">
    <property type="entry name" value="Hydroxypyruvate_isomerase"/>
</dbReference>
<evidence type="ECO:0000313" key="5">
    <source>
        <dbReference type="EMBL" id="OAE49109.1"/>
    </source>
</evidence>
<reference evidence="5 6" key="1">
    <citation type="submission" date="2016-05" db="EMBL/GenBank/DDBJ databases">
        <authorList>
            <person name="Lavstsen T."/>
            <person name="Jespersen J.S."/>
        </authorList>
    </citation>
    <scope>NUCLEOTIDE SEQUENCE [LARGE SCALE GENOMIC DNA]</scope>
    <source>
        <strain evidence="5 6">KCJ1736</strain>
    </source>
</reference>
<dbReference type="PIRSF" id="PIRSF006241">
    <property type="entry name" value="HyI"/>
    <property type="match status" value="1"/>
</dbReference>
<dbReference type="GO" id="GO:0046487">
    <property type="term" value="P:glyoxylate metabolic process"/>
    <property type="evidence" value="ECO:0007669"/>
    <property type="project" value="TreeGrafter"/>
</dbReference>
<comment type="caution">
    <text evidence="5">The sequence shown here is derived from an EMBL/GenBank/DDBJ whole genome shotgun (WGS) entry which is preliminary data.</text>
</comment>
<evidence type="ECO:0000256" key="2">
    <source>
        <dbReference type="PIRNR" id="PIRNR006241"/>
    </source>
</evidence>
<dbReference type="Pfam" id="PF01261">
    <property type="entry name" value="AP_endonuc_2"/>
    <property type="match status" value="1"/>
</dbReference>
<dbReference type="InterPro" id="IPR036237">
    <property type="entry name" value="Xyl_isomerase-like_sf"/>
</dbReference>
<dbReference type="NCBIfam" id="NF043033">
    <property type="entry name" value="OxoTetrIsom"/>
    <property type="match status" value="1"/>
</dbReference>
<feature type="active site" description="Proton donor/acceptor" evidence="3">
    <location>
        <position position="143"/>
    </location>
</feature>
<dbReference type="RefSeq" id="WP_063947278.1">
    <property type="nucleotide sequence ID" value="NZ_LXPS01000003.1"/>
</dbReference>
<dbReference type="Gene3D" id="3.20.20.150">
    <property type="entry name" value="Divalent-metal-dependent TIM barrel enzymes"/>
    <property type="match status" value="1"/>
</dbReference>
<dbReference type="InterPro" id="IPR050417">
    <property type="entry name" value="Sugar_Epim/Isomerase"/>
</dbReference>
<accession>A0A176XIR5</accession>
<name>A0A176XIR5_AGRTU</name>
<dbReference type="GO" id="GO:0008903">
    <property type="term" value="F:hydroxypyruvate isomerase activity"/>
    <property type="evidence" value="ECO:0007669"/>
    <property type="project" value="TreeGrafter"/>
</dbReference>
<evidence type="ECO:0000259" key="4">
    <source>
        <dbReference type="Pfam" id="PF01261"/>
    </source>
</evidence>
<dbReference type="InterPro" id="IPR053398">
    <property type="entry name" value="HPT_OtnI_isomerases"/>
</dbReference>
<dbReference type="EMBL" id="LXPS01000003">
    <property type="protein sequence ID" value="OAE49109.1"/>
    <property type="molecule type" value="Genomic_DNA"/>
</dbReference>
<dbReference type="Proteomes" id="UP000077098">
    <property type="component" value="Unassembled WGS sequence"/>
</dbReference>
<organism evidence="5 6">
    <name type="scientific">Agrobacterium tumefaciens</name>
    <dbReference type="NCBI Taxonomy" id="358"/>
    <lineage>
        <taxon>Bacteria</taxon>
        <taxon>Pseudomonadati</taxon>
        <taxon>Pseudomonadota</taxon>
        <taxon>Alphaproteobacteria</taxon>
        <taxon>Hyphomicrobiales</taxon>
        <taxon>Rhizobiaceae</taxon>
        <taxon>Rhizobium/Agrobacterium group</taxon>
        <taxon>Agrobacterium</taxon>
        <taxon>Agrobacterium tumefaciens complex</taxon>
    </lineage>
</organism>
<sequence length="261" mass="29042">MPKFAANLSMLYTEHLFMERFAAAAADGFAAVEYVSPYEEAAETIAAELRRCNLTQALFNLPPGNWAEGERGIACLPDRVSEFDTSVETAIRYANVLGCRKINCLAGIQPPGVDPQVLEDTLVGNLGHAAQRLADSGIALVFEPINTRDIPGYFLTNTDQAERIMDRVGHSNLLIQYDFYHMQVMQGDLVATFERLLDKIGHVQIADNPGRHEPGTGEINHDFIFRRLDELGYDGWVGCEYRPASTTSEGLGWLKPYQQED</sequence>